<reference evidence="2" key="1">
    <citation type="submission" date="2022-11" db="UniProtKB">
        <authorList>
            <consortium name="WormBaseParasite"/>
        </authorList>
    </citation>
    <scope>IDENTIFICATION</scope>
</reference>
<name>A0AC34FC55_9BILA</name>
<accession>A0AC34FC55</accession>
<evidence type="ECO:0000313" key="1">
    <source>
        <dbReference type="Proteomes" id="UP000887579"/>
    </source>
</evidence>
<evidence type="ECO:0000313" key="2">
    <source>
        <dbReference type="WBParaSite" id="ES5_v2.g14519.t1"/>
    </source>
</evidence>
<proteinExistence type="predicted"/>
<sequence length="76" mass="8657">MRFLAFFVLLMVFGFASGQFYGPPPYMYDGPGFYGPMSYGPGFFGPPPFYGPRFYRPHYYGYPYYGGGLIGRIIFG</sequence>
<dbReference type="Proteomes" id="UP000887579">
    <property type="component" value="Unplaced"/>
</dbReference>
<protein>
    <submittedName>
        <fullName evidence="2">Uncharacterized protein</fullName>
    </submittedName>
</protein>
<dbReference type="WBParaSite" id="ES5_v2.g14519.t1">
    <property type="protein sequence ID" value="ES5_v2.g14519.t1"/>
    <property type="gene ID" value="ES5_v2.g14519"/>
</dbReference>
<organism evidence="1 2">
    <name type="scientific">Panagrolaimus sp. ES5</name>
    <dbReference type="NCBI Taxonomy" id="591445"/>
    <lineage>
        <taxon>Eukaryota</taxon>
        <taxon>Metazoa</taxon>
        <taxon>Ecdysozoa</taxon>
        <taxon>Nematoda</taxon>
        <taxon>Chromadorea</taxon>
        <taxon>Rhabditida</taxon>
        <taxon>Tylenchina</taxon>
        <taxon>Panagrolaimomorpha</taxon>
        <taxon>Panagrolaimoidea</taxon>
        <taxon>Panagrolaimidae</taxon>
        <taxon>Panagrolaimus</taxon>
    </lineage>
</organism>